<proteinExistence type="predicted"/>
<evidence type="ECO:0000313" key="3">
    <source>
        <dbReference type="Proteomes" id="UP000053660"/>
    </source>
</evidence>
<feature type="compositionally biased region" description="Polar residues" evidence="1">
    <location>
        <begin position="55"/>
        <end position="65"/>
    </location>
</feature>
<evidence type="ECO:0000313" key="2">
    <source>
        <dbReference type="EMBL" id="KHJ82349.1"/>
    </source>
</evidence>
<dbReference type="Proteomes" id="UP000053660">
    <property type="component" value="Unassembled WGS sequence"/>
</dbReference>
<dbReference type="EMBL" id="KN580197">
    <property type="protein sequence ID" value="KHJ82349.1"/>
    <property type="molecule type" value="Genomic_DNA"/>
</dbReference>
<keyword evidence="3" id="KW-1185">Reference proteome</keyword>
<feature type="compositionally biased region" description="Basic and acidic residues" evidence="1">
    <location>
        <begin position="66"/>
        <end position="75"/>
    </location>
</feature>
<sequence>MCYAIIQVRWENQYMWALQLIDQENQDLLDHQEIVEEHDERDHKLGADNASSIRWRSSHYESSASEDTHLEDGDRRRSTVILDSKDMPVVPPPVLGVYLSRSISIRQQGSLTRSESALSKRKRSYLKLFTKLCTSPLHSERHCCRLTILF</sequence>
<protein>
    <submittedName>
        <fullName evidence="2">Uncharacterized protein</fullName>
    </submittedName>
</protein>
<feature type="region of interest" description="Disordered" evidence="1">
    <location>
        <begin position="55"/>
        <end position="75"/>
    </location>
</feature>
<evidence type="ECO:0000256" key="1">
    <source>
        <dbReference type="SAM" id="MobiDB-lite"/>
    </source>
</evidence>
<dbReference type="AlphaFoldDB" id="A0A0B1SBP4"/>
<accession>A0A0B1SBP4</accession>
<organism evidence="2 3">
    <name type="scientific">Oesophagostomum dentatum</name>
    <name type="common">Nodular worm</name>
    <dbReference type="NCBI Taxonomy" id="61180"/>
    <lineage>
        <taxon>Eukaryota</taxon>
        <taxon>Metazoa</taxon>
        <taxon>Ecdysozoa</taxon>
        <taxon>Nematoda</taxon>
        <taxon>Chromadorea</taxon>
        <taxon>Rhabditida</taxon>
        <taxon>Rhabditina</taxon>
        <taxon>Rhabditomorpha</taxon>
        <taxon>Strongyloidea</taxon>
        <taxon>Strongylidae</taxon>
        <taxon>Oesophagostomum</taxon>
    </lineage>
</organism>
<reference evidence="2 3" key="1">
    <citation type="submission" date="2014-03" db="EMBL/GenBank/DDBJ databases">
        <title>Draft genome of the hookworm Oesophagostomum dentatum.</title>
        <authorList>
            <person name="Mitreva M."/>
        </authorList>
    </citation>
    <scope>NUCLEOTIDE SEQUENCE [LARGE SCALE GENOMIC DNA]</scope>
    <source>
        <strain evidence="2 3">OD-Hann</strain>
    </source>
</reference>
<name>A0A0B1SBP4_OESDE</name>
<gene>
    <name evidence="2" type="ORF">OESDEN_17957</name>
</gene>